<evidence type="ECO:0000259" key="2">
    <source>
        <dbReference type="Pfam" id="PF02481"/>
    </source>
</evidence>
<comment type="caution">
    <text evidence="4">The sequence shown here is derived from an EMBL/GenBank/DDBJ whole genome shotgun (WGS) entry which is preliminary data.</text>
</comment>
<reference evidence="4" key="2">
    <citation type="submission" date="2021-04" db="EMBL/GenBank/DDBJ databases">
        <authorList>
            <person name="Gilroy R."/>
        </authorList>
    </citation>
    <scope>NUCLEOTIDE SEQUENCE</scope>
    <source>
        <strain evidence="4">CHK199-9574</strain>
    </source>
</reference>
<name>A0A9D1Z792_9FIRM</name>
<dbReference type="Pfam" id="PF02481">
    <property type="entry name" value="DNA_processg_A"/>
    <property type="match status" value="1"/>
</dbReference>
<evidence type="ECO:0000259" key="3">
    <source>
        <dbReference type="Pfam" id="PF17782"/>
    </source>
</evidence>
<protein>
    <submittedName>
        <fullName evidence="4">DNA-protecting protein DprA</fullName>
    </submittedName>
</protein>
<dbReference type="EMBL" id="DXCO01000030">
    <property type="protein sequence ID" value="HIY78186.1"/>
    <property type="molecule type" value="Genomic_DNA"/>
</dbReference>
<dbReference type="SUPFAM" id="SSF102405">
    <property type="entry name" value="MCP/YpsA-like"/>
    <property type="match status" value="1"/>
</dbReference>
<accession>A0A9D1Z792</accession>
<evidence type="ECO:0000313" key="4">
    <source>
        <dbReference type="EMBL" id="HIY78186.1"/>
    </source>
</evidence>
<evidence type="ECO:0000256" key="1">
    <source>
        <dbReference type="ARBA" id="ARBA00006525"/>
    </source>
</evidence>
<feature type="domain" description="DprA winged helix" evidence="3">
    <location>
        <begin position="297"/>
        <end position="351"/>
    </location>
</feature>
<dbReference type="InterPro" id="IPR041614">
    <property type="entry name" value="DprA_WH"/>
</dbReference>
<dbReference type="PANTHER" id="PTHR43022:SF1">
    <property type="entry name" value="PROTEIN SMF"/>
    <property type="match status" value="1"/>
</dbReference>
<evidence type="ECO:0000313" key="5">
    <source>
        <dbReference type="Proteomes" id="UP000824135"/>
    </source>
</evidence>
<organism evidence="4 5">
    <name type="scientific">Candidatus Borkfalkia excrementavium</name>
    <dbReference type="NCBI Taxonomy" id="2838505"/>
    <lineage>
        <taxon>Bacteria</taxon>
        <taxon>Bacillati</taxon>
        <taxon>Bacillota</taxon>
        <taxon>Clostridia</taxon>
        <taxon>Christensenellales</taxon>
        <taxon>Christensenellaceae</taxon>
        <taxon>Candidatus Borkfalkia</taxon>
    </lineage>
</organism>
<reference evidence="4" key="1">
    <citation type="journal article" date="2021" name="PeerJ">
        <title>Extensive microbial diversity within the chicken gut microbiome revealed by metagenomics and culture.</title>
        <authorList>
            <person name="Gilroy R."/>
            <person name="Ravi A."/>
            <person name="Getino M."/>
            <person name="Pursley I."/>
            <person name="Horton D.L."/>
            <person name="Alikhan N.F."/>
            <person name="Baker D."/>
            <person name="Gharbi K."/>
            <person name="Hall N."/>
            <person name="Watson M."/>
            <person name="Adriaenssens E.M."/>
            <person name="Foster-Nyarko E."/>
            <person name="Jarju S."/>
            <person name="Secka A."/>
            <person name="Antonio M."/>
            <person name="Oren A."/>
            <person name="Chaudhuri R.R."/>
            <person name="La Ragione R."/>
            <person name="Hildebrand F."/>
            <person name="Pallen M.J."/>
        </authorList>
    </citation>
    <scope>NUCLEOTIDE SEQUENCE</scope>
    <source>
        <strain evidence="4">CHK199-9574</strain>
    </source>
</reference>
<dbReference type="InterPro" id="IPR057666">
    <property type="entry name" value="DrpA_SLOG"/>
</dbReference>
<dbReference type="InterPro" id="IPR036388">
    <property type="entry name" value="WH-like_DNA-bd_sf"/>
</dbReference>
<dbReference type="Gene3D" id="1.10.10.10">
    <property type="entry name" value="Winged helix-like DNA-binding domain superfamily/Winged helix DNA-binding domain"/>
    <property type="match status" value="1"/>
</dbReference>
<dbReference type="InterPro" id="IPR003488">
    <property type="entry name" value="DprA"/>
</dbReference>
<dbReference type="Gene3D" id="3.40.50.450">
    <property type="match status" value="1"/>
</dbReference>
<dbReference type="Pfam" id="PF17782">
    <property type="entry name" value="WHD_DprA"/>
    <property type="match status" value="1"/>
</dbReference>
<dbReference type="PANTHER" id="PTHR43022">
    <property type="entry name" value="PROTEIN SMF"/>
    <property type="match status" value="1"/>
</dbReference>
<feature type="domain" description="Smf/DprA SLOG" evidence="2">
    <location>
        <begin position="84"/>
        <end position="287"/>
    </location>
</feature>
<sequence length="358" mass="39388">MRFTKEEKSLVWLDSFGLEYARKAAFMKISENIAETVSGFADFREKIASAVGEEDCAKLEAARTPEYLSDLFSRYSARGILPVTWYSDLYPEALKEIDNPPFVLYCKGNAELLKERKFSVVGSRRTLPHILKETESFSEALSEYFVIVTGLADGGDTAAATGALESGRIISVLAFGFDHVYPECNRGLLEKIEEKGLAVTEYIPSVAPKKHLFPERNRIIAGLSEGLLVVSGGKKSGTRITADFAYNFGRDVFAFPYSIGTASGEGCNHIIKEYAKLTDNLVDITSAFGINLTEKEEISLTSAERAVLEALAEGERHISEIAAKTGLKPYELPPLLTLLEMKKLASPCGGNRWSALKR</sequence>
<dbReference type="GO" id="GO:0009294">
    <property type="term" value="P:DNA-mediated transformation"/>
    <property type="evidence" value="ECO:0007669"/>
    <property type="project" value="InterPro"/>
</dbReference>
<dbReference type="AlphaFoldDB" id="A0A9D1Z792"/>
<proteinExistence type="inferred from homology"/>
<dbReference type="Proteomes" id="UP000824135">
    <property type="component" value="Unassembled WGS sequence"/>
</dbReference>
<gene>
    <name evidence="4" type="ORF">H9728_04000</name>
</gene>
<comment type="similarity">
    <text evidence="1">Belongs to the DprA/Smf family.</text>
</comment>